<organism evidence="1 2">
    <name type="scientific">Mediterraneibacter hominis</name>
    <dbReference type="NCBI Taxonomy" id="2763054"/>
    <lineage>
        <taxon>Bacteria</taxon>
        <taxon>Bacillati</taxon>
        <taxon>Bacillota</taxon>
        <taxon>Clostridia</taxon>
        <taxon>Lachnospirales</taxon>
        <taxon>Lachnospiraceae</taxon>
        <taxon>Mediterraneibacter</taxon>
    </lineage>
</organism>
<dbReference type="InterPro" id="IPR004304">
    <property type="entry name" value="FmdA_AmdA"/>
</dbReference>
<name>A0A923LKY7_9FIRM</name>
<dbReference type="Gene3D" id="3.10.28.20">
    <property type="entry name" value="Acetamidase/Formamidase-like domains"/>
    <property type="match status" value="1"/>
</dbReference>
<dbReference type="RefSeq" id="WP_186876524.1">
    <property type="nucleotide sequence ID" value="NZ_JACOPF010000003.1"/>
</dbReference>
<dbReference type="Gene3D" id="2.60.120.580">
    <property type="entry name" value="Acetamidase/Formamidase-like domains"/>
    <property type="match status" value="1"/>
</dbReference>
<proteinExistence type="predicted"/>
<dbReference type="Gene3D" id="2.40.10.120">
    <property type="match status" value="1"/>
</dbReference>
<dbReference type="PANTHER" id="PTHR31891">
    <property type="entry name" value="FORMAMIDASE C869.04-RELATED"/>
    <property type="match status" value="1"/>
</dbReference>
<dbReference type="Pfam" id="PF03069">
    <property type="entry name" value="FmdA_AmdA"/>
    <property type="match status" value="1"/>
</dbReference>
<gene>
    <name evidence="1" type="ORF">H8S37_13145</name>
</gene>
<dbReference type="GO" id="GO:0016811">
    <property type="term" value="F:hydrolase activity, acting on carbon-nitrogen (but not peptide) bonds, in linear amides"/>
    <property type="evidence" value="ECO:0007669"/>
    <property type="project" value="InterPro"/>
</dbReference>
<sequence>MVREMDIKYRIYIYDKNRKPAMYADSGDIIIFHAQDFVENRLTDEGILKSSIIKAGFICQPCNGDVYINNAEPGDTLKVTIEKIEITAEKGTIALFPPDFEVYGKYLDREETIKVPIKDGKAIFFGGRLELPVQPMIGAIAVCPADEIEDTVTPGTYGGNMDCKYITEGTSLYLPVAVPGALLNMGDAHAMQGDGEIFSALEVPSCITAKVELIKNRQEKWPILETEDKWYVIASAESMDEATKEAMETAYHFLVKRGGGYGKKEWIILLGMVGDIEVCNVVDPRVSIRLGIPKKIAEKIIF</sequence>
<dbReference type="SUPFAM" id="SSF141130">
    <property type="entry name" value="Acetamidase/Formamidase-like"/>
    <property type="match status" value="1"/>
</dbReference>
<accession>A0A923LKY7</accession>
<protein>
    <submittedName>
        <fullName evidence="1">Acetamidase/formamidase family protein</fullName>
    </submittedName>
</protein>
<comment type="caution">
    <text evidence="1">The sequence shown here is derived from an EMBL/GenBank/DDBJ whole genome shotgun (WGS) entry which is preliminary data.</text>
</comment>
<dbReference type="AlphaFoldDB" id="A0A923LKY7"/>
<dbReference type="PANTHER" id="PTHR31891:SF1">
    <property type="entry name" value="FORMAMIDASE C869.04-RELATED"/>
    <property type="match status" value="1"/>
</dbReference>
<dbReference type="EMBL" id="JACOPF010000003">
    <property type="protein sequence ID" value="MBC5689856.1"/>
    <property type="molecule type" value="Genomic_DNA"/>
</dbReference>
<evidence type="ECO:0000313" key="2">
    <source>
        <dbReference type="Proteomes" id="UP000652477"/>
    </source>
</evidence>
<dbReference type="Proteomes" id="UP000652477">
    <property type="component" value="Unassembled WGS sequence"/>
</dbReference>
<reference evidence="1" key="1">
    <citation type="submission" date="2020-08" db="EMBL/GenBank/DDBJ databases">
        <title>Genome public.</title>
        <authorList>
            <person name="Liu C."/>
            <person name="Sun Q."/>
        </authorList>
    </citation>
    <scope>NUCLEOTIDE SEQUENCE</scope>
    <source>
        <strain evidence="1">NSJ-55</strain>
    </source>
</reference>
<keyword evidence="2" id="KW-1185">Reference proteome</keyword>
<evidence type="ECO:0000313" key="1">
    <source>
        <dbReference type="EMBL" id="MBC5689856.1"/>
    </source>
</evidence>